<dbReference type="InterPro" id="IPR024420">
    <property type="entry name" value="TRAPP_III_complex_Trs85"/>
</dbReference>
<gene>
    <name evidence="3" type="ORF">EHS25_004431</name>
</gene>
<feature type="compositionally biased region" description="Low complexity" evidence="1">
    <location>
        <begin position="273"/>
        <end position="288"/>
    </location>
</feature>
<dbReference type="OrthoDB" id="203724at2759"/>
<keyword evidence="4" id="KW-1185">Reference proteome</keyword>
<protein>
    <recommendedName>
        <fullName evidence="2">TPPC8 first Ig-like domain-containing protein</fullName>
    </recommendedName>
</protein>
<feature type="region of interest" description="Disordered" evidence="1">
    <location>
        <begin position="209"/>
        <end position="240"/>
    </location>
</feature>
<feature type="region of interest" description="Disordered" evidence="1">
    <location>
        <begin position="1316"/>
        <end position="1335"/>
    </location>
</feature>
<proteinExistence type="predicted"/>
<dbReference type="EMBL" id="RSCD01000002">
    <property type="protein sequence ID" value="RSH94627.1"/>
    <property type="molecule type" value="Genomic_DNA"/>
</dbReference>
<name>A0A427YU58_9TREE</name>
<evidence type="ECO:0000313" key="3">
    <source>
        <dbReference type="EMBL" id="RSH94627.1"/>
    </source>
</evidence>
<feature type="domain" description="TPPC8 first Ig-like" evidence="2">
    <location>
        <begin position="708"/>
        <end position="841"/>
    </location>
</feature>
<feature type="region of interest" description="Disordered" evidence="1">
    <location>
        <begin position="266"/>
        <end position="289"/>
    </location>
</feature>
<dbReference type="GO" id="GO:1990072">
    <property type="term" value="C:TRAPPIII protein complex"/>
    <property type="evidence" value="ECO:0007669"/>
    <property type="project" value="TreeGrafter"/>
</dbReference>
<evidence type="ECO:0000256" key="1">
    <source>
        <dbReference type="SAM" id="MobiDB-lite"/>
    </source>
</evidence>
<accession>A0A427YU58</accession>
<dbReference type="InterPro" id="IPR058541">
    <property type="entry name" value="Ig_TPPC8_1st"/>
</dbReference>
<feature type="compositionally biased region" description="Basic and acidic residues" evidence="1">
    <location>
        <begin position="1320"/>
        <end position="1335"/>
    </location>
</feature>
<evidence type="ECO:0000313" key="4">
    <source>
        <dbReference type="Proteomes" id="UP000279259"/>
    </source>
</evidence>
<dbReference type="Pfam" id="PF24545">
    <property type="entry name" value="Ig_TPPC8_1st"/>
    <property type="match status" value="1"/>
</dbReference>
<reference evidence="3 4" key="1">
    <citation type="submission" date="2018-11" db="EMBL/GenBank/DDBJ databases">
        <title>Genome sequence of Saitozyma podzolica DSM 27192.</title>
        <authorList>
            <person name="Aliyu H."/>
            <person name="Gorte O."/>
            <person name="Ochsenreither K."/>
        </authorList>
    </citation>
    <scope>NUCLEOTIDE SEQUENCE [LARGE SCALE GENOMIC DNA]</scope>
    <source>
        <strain evidence="3 4">DSM 27192</strain>
    </source>
</reference>
<dbReference type="STRING" id="1890683.A0A427YU58"/>
<dbReference type="PANTHER" id="PTHR12975">
    <property type="entry name" value="TRANSPORT PROTEIN TRAPP"/>
    <property type="match status" value="1"/>
</dbReference>
<sequence>MPSPPLPLVQSLSPRIAVLASDDVALSCEANGCTGLEELLRPWEGGTERVSILSSTLTPTIHPTFPLRFVSWSSIFNNSAASSPNPDLVVDTISSLVAARKPDDELHYSLTRSLLLSSRPLAPHETFNHPVAVVFAVSTAEPDPLGSLKRLQNTMSGASMSVPWMDTVNLMKFHVVIHDVSRAGEDLDIAHEILSSVKKIHGPHSTLLVTNSQLERRAPPASPDVTTHSAIPMARPFSPEEANPSALSQVYASALSSITLSPMASVPGTLNGPTSTSEETSNASTPATPARKKLYAARLTAEDTQRLAALVRELVVQSLVPWMEARIREWNEVYQSNRRGITGRLFGAGRKFFGSRPATPAPNSTATGYNTVKGYYPVTSVEALSRRLADFAFMLRDYRFATSTYDSLRRDFAQDRAMRYAAAATEMYGLSQLLSHPYFLPSTPPRPPTSPFTTLQHTEISSWLEQAVVAYNSRAPASQIQLDALRITVLYYEAWKMIGEWRGVGYALVRGAGEADEVPSAVMIEEAAAADVKGGRSQRGRRRRAFHLVMAARRYETAGLKTYSRRCLDRASQIYRSAPWTAAQDRIEYSLGRQAYTLGESDVAVEHFLRLLRREDTGVPGSQGMVLEDMALAYEATHPQLLEGAKDKLQLPTPIFDVQRTQLVAASSVATTSGTRERWEELETRAINTWDRKGKKPMSLLPPQNGTVVSVGENFHVELFATNPLNAPLVLKDVTVIVDPSEGVEIEAISEVSLEAYETRSILLSIKADRPTTLHLPAVTFLFNRFFPCRESLEKRGKRLHSTQAQRVSPTYAKDTSLGVTVEASKPTLSVELLGLPSALYEGEEVDATLRISNVGNLSVEDVRVLLSEAGILRLRTPEDTQHTDTAPSIPNVIAPDHSIELHPSALDPGDTADINVTATGIGSGIMEVLGLVLFSGAQDVDKAAAAPLSFSFEVLPLLRLSAHPRASWGAEAAYIVPTETTNVSASPVRLDTVHPISAYWKLAAASTPSEATLFPNQADRCALRVDSAGSIERSALLQPEVVSALSNLVQHKSADLSAVSHQPLNLHGLDSCPLQIRSSYAASRRRYRSAYLEGHFPAIPADSLSRIFPLLDALDLDVIVKWTIPSSDPALVRSGHAFLHGVRLAPESSVVEDLRREVDAAIAGGGKQTRTMYEETGRLRRVLMDSVLDGVLSREEDPVVVKLRVDQAKRGVVQHDFGLGACTIKVQFLLRNRSPIVPVRWVLRLSDSPSGPRRVDKQETQTPTPGPFSARFIGAQNLSGTLPADGTETAIAEVWVDEPGLVSLDGWTLVVETGDELQDPSHEREHGQGQDGKL</sequence>
<comment type="caution">
    <text evidence="3">The sequence shown here is derived from an EMBL/GenBank/DDBJ whole genome shotgun (WGS) entry which is preliminary data.</text>
</comment>
<evidence type="ECO:0000259" key="2">
    <source>
        <dbReference type="Pfam" id="PF24545"/>
    </source>
</evidence>
<feature type="region of interest" description="Disordered" evidence="1">
    <location>
        <begin position="1249"/>
        <end position="1271"/>
    </location>
</feature>
<dbReference type="Pfam" id="PF12739">
    <property type="entry name" value="TRAPPC-Trs85"/>
    <property type="match status" value="1"/>
</dbReference>
<organism evidence="3 4">
    <name type="scientific">Saitozyma podzolica</name>
    <dbReference type="NCBI Taxonomy" id="1890683"/>
    <lineage>
        <taxon>Eukaryota</taxon>
        <taxon>Fungi</taxon>
        <taxon>Dikarya</taxon>
        <taxon>Basidiomycota</taxon>
        <taxon>Agaricomycotina</taxon>
        <taxon>Tremellomycetes</taxon>
        <taxon>Tremellales</taxon>
        <taxon>Trimorphomycetaceae</taxon>
        <taxon>Saitozyma</taxon>
    </lineage>
</organism>
<dbReference type="Proteomes" id="UP000279259">
    <property type="component" value="Unassembled WGS sequence"/>
</dbReference>
<dbReference type="PANTHER" id="PTHR12975:SF6">
    <property type="entry name" value="TRAFFICKING PROTEIN PARTICLE COMPLEX SUBUNIT 8"/>
    <property type="match status" value="1"/>
</dbReference>